<evidence type="ECO:0000313" key="2">
    <source>
        <dbReference type="Proteomes" id="UP000247150"/>
    </source>
</evidence>
<proteinExistence type="predicted"/>
<dbReference type="OrthoDB" id="2680601at2"/>
<evidence type="ECO:0000313" key="1">
    <source>
        <dbReference type="EMBL" id="PWW19855.1"/>
    </source>
</evidence>
<accession>A0A2V2ZIT5</accession>
<dbReference type="RefSeq" id="WP_110067332.1">
    <property type="nucleotide sequence ID" value="NZ_QGTW01000018.1"/>
</dbReference>
<comment type="caution">
    <text evidence="1">The sequence shown here is derived from an EMBL/GenBank/DDBJ whole genome shotgun (WGS) entry which is preliminary data.</text>
</comment>
<dbReference type="Pfam" id="PF13158">
    <property type="entry name" value="DUF3993"/>
    <property type="match status" value="1"/>
</dbReference>
<protein>
    <submittedName>
        <fullName evidence="1">Uncharacterized protein DUF3993</fullName>
    </submittedName>
</protein>
<organism evidence="1 2">
    <name type="scientific">Cytobacillus oceanisediminis</name>
    <dbReference type="NCBI Taxonomy" id="665099"/>
    <lineage>
        <taxon>Bacteria</taxon>
        <taxon>Bacillati</taxon>
        <taxon>Bacillota</taxon>
        <taxon>Bacilli</taxon>
        <taxon>Bacillales</taxon>
        <taxon>Bacillaceae</taxon>
        <taxon>Cytobacillus</taxon>
    </lineage>
</organism>
<dbReference type="Proteomes" id="UP000247150">
    <property type="component" value="Unassembled WGS sequence"/>
</dbReference>
<name>A0A2V2ZIT5_9BACI</name>
<gene>
    <name evidence="1" type="ORF">DFO73_11849</name>
</gene>
<reference evidence="1 2" key="1">
    <citation type="submission" date="2018-05" db="EMBL/GenBank/DDBJ databases">
        <title>Freshwater and sediment microbial communities from various areas in North America, analyzing microbe dynamics in response to fracking.</title>
        <authorList>
            <person name="Lamendella R."/>
        </authorList>
    </citation>
    <scope>NUCLEOTIDE SEQUENCE [LARGE SCALE GENOMIC DNA]</scope>
    <source>
        <strain evidence="1 2">15_TX</strain>
    </source>
</reference>
<sequence>MYKHLLGFLFTFAAMFAVIPSHPNAESGFINNEEVYKFLQEAFQAQVSLSEEERSLEEVNGMLTPYFLKTPKKQFLDENLVSENGKYFIYGSDAAHFYIPFFTYSDDTKVVSDKDKIYVFEYFPENHEGPVGYESHYEGVLLEKDKGQMKVAQFLGEKIPENILEKAEKSRQESEKTTFKAADEPVWVNKPAYQFSFLLDPFDAFLRSGSMLLTDNRQGVLGLFEHKKLNDQLASN</sequence>
<dbReference type="InterPro" id="IPR025056">
    <property type="entry name" value="DUF3993"/>
</dbReference>
<dbReference type="EMBL" id="QGTW01000018">
    <property type="protein sequence ID" value="PWW19855.1"/>
    <property type="molecule type" value="Genomic_DNA"/>
</dbReference>
<dbReference type="AlphaFoldDB" id="A0A2V2ZIT5"/>